<protein>
    <submittedName>
        <fullName evidence="1">Uncharacterized protein</fullName>
    </submittedName>
</protein>
<sequence length="89" mass="10565">MKKNTINYRADICKPQKDNKILFALTCKQHFIKKLLLQLPANDNFLKMGSCRYLQTLTFDKNDLCLFRQRSFLLKERHADLCMGFYLSV</sequence>
<dbReference type="AlphaFoldDB" id="A0AAE3M5P5"/>
<dbReference type="EMBL" id="JAPDPJ010000031">
    <property type="protein sequence ID" value="MCW3787553.1"/>
    <property type="molecule type" value="Genomic_DNA"/>
</dbReference>
<dbReference type="Proteomes" id="UP001209229">
    <property type="component" value="Unassembled WGS sequence"/>
</dbReference>
<comment type="caution">
    <text evidence="1">The sequence shown here is derived from an EMBL/GenBank/DDBJ whole genome shotgun (WGS) entry which is preliminary data.</text>
</comment>
<accession>A0AAE3M5P5</accession>
<keyword evidence="2" id="KW-1185">Reference proteome</keyword>
<evidence type="ECO:0000313" key="2">
    <source>
        <dbReference type="Proteomes" id="UP001209229"/>
    </source>
</evidence>
<dbReference type="RefSeq" id="WP_301191118.1">
    <property type="nucleotide sequence ID" value="NZ_JAPDPJ010000031.1"/>
</dbReference>
<organism evidence="1 2">
    <name type="scientific">Plebeiibacterium sediminum</name>
    <dbReference type="NCBI Taxonomy" id="2992112"/>
    <lineage>
        <taxon>Bacteria</taxon>
        <taxon>Pseudomonadati</taxon>
        <taxon>Bacteroidota</taxon>
        <taxon>Bacteroidia</taxon>
        <taxon>Marinilabiliales</taxon>
        <taxon>Marinilabiliaceae</taxon>
        <taxon>Plebeiibacterium</taxon>
    </lineage>
</organism>
<gene>
    <name evidence="1" type="ORF">OM075_13850</name>
</gene>
<proteinExistence type="predicted"/>
<reference evidence="1" key="1">
    <citation type="submission" date="2022-10" db="EMBL/GenBank/DDBJ databases">
        <authorList>
            <person name="Yu W.X."/>
        </authorList>
    </citation>
    <scope>NUCLEOTIDE SEQUENCE</scope>
    <source>
        <strain evidence="1">AAT</strain>
    </source>
</reference>
<name>A0AAE3M5P5_9BACT</name>
<evidence type="ECO:0000313" key="1">
    <source>
        <dbReference type="EMBL" id="MCW3787553.1"/>
    </source>
</evidence>